<keyword evidence="4" id="KW-0812">Transmembrane</keyword>
<dbReference type="AlphaFoldDB" id="A0A3D8INS6"/>
<dbReference type="SUPFAM" id="SSF58104">
    <property type="entry name" value="Methyl-accepting chemotaxis protein (MCP) signaling domain"/>
    <property type="match status" value="1"/>
</dbReference>
<evidence type="ECO:0000259" key="5">
    <source>
        <dbReference type="PROSITE" id="PS50111"/>
    </source>
</evidence>
<dbReference type="GO" id="GO:0016020">
    <property type="term" value="C:membrane"/>
    <property type="evidence" value="ECO:0007669"/>
    <property type="project" value="InterPro"/>
</dbReference>
<dbReference type="GO" id="GO:0004888">
    <property type="term" value="F:transmembrane signaling receptor activity"/>
    <property type="evidence" value="ECO:0007669"/>
    <property type="project" value="InterPro"/>
</dbReference>
<dbReference type="InterPro" id="IPR004090">
    <property type="entry name" value="Chemotax_Me-accpt_rcpt"/>
</dbReference>
<name>A0A3D8INS6_9HELI</name>
<dbReference type="GO" id="GO:0006935">
    <property type="term" value="P:chemotaxis"/>
    <property type="evidence" value="ECO:0007669"/>
    <property type="project" value="InterPro"/>
</dbReference>
<dbReference type="GO" id="GO:0007165">
    <property type="term" value="P:signal transduction"/>
    <property type="evidence" value="ECO:0007669"/>
    <property type="project" value="UniProtKB-KW"/>
</dbReference>
<dbReference type="PROSITE" id="PS50111">
    <property type="entry name" value="CHEMOTAXIS_TRANSDUC_2"/>
    <property type="match status" value="1"/>
</dbReference>
<dbReference type="InterPro" id="IPR004089">
    <property type="entry name" value="MCPsignal_dom"/>
</dbReference>
<evidence type="ECO:0000313" key="6">
    <source>
        <dbReference type="EMBL" id="RDU66585.1"/>
    </source>
</evidence>
<dbReference type="PANTHER" id="PTHR32089">
    <property type="entry name" value="METHYL-ACCEPTING CHEMOTAXIS PROTEIN MCPB"/>
    <property type="match status" value="1"/>
</dbReference>
<evidence type="ECO:0000313" key="7">
    <source>
        <dbReference type="Proteomes" id="UP000256514"/>
    </source>
</evidence>
<accession>A0A3D8INS6</accession>
<keyword evidence="7" id="KW-1185">Reference proteome</keyword>
<keyword evidence="4" id="KW-0472">Membrane</keyword>
<sequence>MIMAHNLLDFLQNILKGLYMDHNTMAHTSQDSLSSHKDNASFTLPYSLKGNLILVCVCFVALLGLCIFFATNAYRATISQKHTQSLSDPLLANQDLLEQFDFIGQVYMRLSNLLTTPQDSQNRALIIAMLKSWNESFVKNTQDLQPYYQRLSKALEIESNTEFATQIQEILQQISHLLFQKANTTIMDIIKDWNLTSSADSSLIKNIFTNTQTLFITLAAIALIVCIMLFVFLIKIFTSFTRLKHDWQGFSALIDDISNPTTTQNNTLDTHDIGIFEPLKKNIQTLHTHTTHHTQSTQSDTNKSQLPSQMLNTLKSQIDSLEQNASKSLESSSDILQMITDSMEQTTQSQEQIAKEQEQFQSASESFSTLFEKLSESIEVQNALSAKLTDLNGSVVQIKDILQFIDNIANTTNLLALNAAIEAARAGEHGRGFAVVADEVRKLAESTQKSLKDIEVNINLLAGSIDEICHNAQESTHTFETLIQKSEDSKQNLKNIRDALQAITQSVSTQNTTTLNLSSQIQHIIQSYQHIHSLITQSAQYLKQI</sequence>
<evidence type="ECO:0000256" key="2">
    <source>
        <dbReference type="ARBA" id="ARBA00029447"/>
    </source>
</evidence>
<dbReference type="EMBL" id="NXLT01000005">
    <property type="protein sequence ID" value="RDU66585.1"/>
    <property type="molecule type" value="Genomic_DNA"/>
</dbReference>
<proteinExistence type="inferred from homology"/>
<reference evidence="6 7" key="1">
    <citation type="submission" date="2018-04" db="EMBL/GenBank/DDBJ databases">
        <title>Novel Campyloabacter and Helicobacter Species and Strains.</title>
        <authorList>
            <person name="Mannion A.J."/>
            <person name="Shen Z."/>
            <person name="Fox J.G."/>
        </authorList>
    </citation>
    <scope>NUCLEOTIDE SEQUENCE [LARGE SCALE GENOMIC DNA]</scope>
    <source>
        <strain evidence="6 7">MIT 12-6600</strain>
    </source>
</reference>
<dbReference type="PANTHER" id="PTHR32089:SF112">
    <property type="entry name" value="LYSOZYME-LIKE PROTEIN-RELATED"/>
    <property type="match status" value="1"/>
</dbReference>
<organism evidence="6 7">
    <name type="scientific">Helicobacter equorum</name>
    <dbReference type="NCBI Taxonomy" id="361872"/>
    <lineage>
        <taxon>Bacteria</taxon>
        <taxon>Pseudomonadati</taxon>
        <taxon>Campylobacterota</taxon>
        <taxon>Epsilonproteobacteria</taxon>
        <taxon>Campylobacterales</taxon>
        <taxon>Helicobacteraceae</taxon>
        <taxon>Helicobacter</taxon>
    </lineage>
</organism>
<comment type="caution">
    <text evidence="6">The sequence shown here is derived from an EMBL/GenBank/DDBJ whole genome shotgun (WGS) entry which is preliminary data.</text>
</comment>
<evidence type="ECO:0000256" key="3">
    <source>
        <dbReference type="PROSITE-ProRule" id="PRU00284"/>
    </source>
</evidence>
<keyword evidence="1 3" id="KW-0807">Transducer</keyword>
<feature type="transmembrane region" description="Helical" evidence="4">
    <location>
        <begin position="52"/>
        <end position="74"/>
    </location>
</feature>
<gene>
    <name evidence="6" type="ORF">CQA54_06385</name>
</gene>
<dbReference type="Pfam" id="PF00015">
    <property type="entry name" value="MCPsignal"/>
    <property type="match status" value="1"/>
</dbReference>
<keyword evidence="4" id="KW-1133">Transmembrane helix</keyword>
<dbReference type="Proteomes" id="UP000256514">
    <property type="component" value="Unassembled WGS sequence"/>
</dbReference>
<evidence type="ECO:0000256" key="4">
    <source>
        <dbReference type="SAM" id="Phobius"/>
    </source>
</evidence>
<comment type="similarity">
    <text evidence="2">Belongs to the methyl-accepting chemotaxis (MCP) protein family.</text>
</comment>
<evidence type="ECO:0000256" key="1">
    <source>
        <dbReference type="ARBA" id="ARBA00023224"/>
    </source>
</evidence>
<dbReference type="PRINTS" id="PR00260">
    <property type="entry name" value="CHEMTRNSDUCR"/>
</dbReference>
<protein>
    <recommendedName>
        <fullName evidence="5">Methyl-accepting transducer domain-containing protein</fullName>
    </recommendedName>
</protein>
<dbReference type="Gene3D" id="1.10.287.950">
    <property type="entry name" value="Methyl-accepting chemotaxis protein"/>
    <property type="match status" value="1"/>
</dbReference>
<feature type="transmembrane region" description="Helical" evidence="4">
    <location>
        <begin position="214"/>
        <end position="234"/>
    </location>
</feature>
<dbReference type="SMART" id="SM00283">
    <property type="entry name" value="MA"/>
    <property type="match status" value="1"/>
</dbReference>
<dbReference type="OrthoDB" id="5325040at2"/>
<feature type="domain" description="Methyl-accepting transducer" evidence="5">
    <location>
        <begin position="307"/>
        <end position="532"/>
    </location>
</feature>